<comment type="caution">
    <text evidence="3">The sequence shown here is derived from an EMBL/GenBank/DDBJ whole genome shotgun (WGS) entry which is preliminary data.</text>
</comment>
<evidence type="ECO:0000259" key="2">
    <source>
        <dbReference type="PROSITE" id="PS51750"/>
    </source>
</evidence>
<feature type="domain" description="Bro-N" evidence="2">
    <location>
        <begin position="1"/>
        <end position="85"/>
    </location>
</feature>
<reference evidence="3 4" key="1">
    <citation type="submission" date="2019-10" db="EMBL/GenBank/DDBJ databases">
        <title>Whole-genome sequence of the purple nonsulfur photosynthetic bacterium Rhodocyclus tenuis.</title>
        <authorList>
            <person name="Kyndt J.A."/>
            <person name="Meyer T.E."/>
        </authorList>
    </citation>
    <scope>NUCLEOTIDE SEQUENCE [LARGE SCALE GENOMIC DNA]</scope>
    <source>
        <strain evidence="3 4">DSM 110</strain>
    </source>
</reference>
<dbReference type="InterPro" id="IPR003497">
    <property type="entry name" value="BRO_N_domain"/>
</dbReference>
<feature type="region of interest" description="Disordered" evidence="1">
    <location>
        <begin position="107"/>
        <end position="128"/>
    </location>
</feature>
<proteinExistence type="predicted"/>
<evidence type="ECO:0000256" key="1">
    <source>
        <dbReference type="SAM" id="MobiDB-lite"/>
    </source>
</evidence>
<dbReference type="SMART" id="SM01040">
    <property type="entry name" value="Bro-N"/>
    <property type="match status" value="1"/>
</dbReference>
<dbReference type="EMBL" id="WIXJ01000006">
    <property type="protein sequence ID" value="MQY51941.1"/>
    <property type="molecule type" value="Genomic_DNA"/>
</dbReference>
<dbReference type="OrthoDB" id="1042522at2"/>
<protein>
    <recommendedName>
        <fullName evidence="2">Bro-N domain-containing protein</fullName>
    </recommendedName>
</protein>
<organism evidence="3 4">
    <name type="scientific">Rhodocyclus tenuis</name>
    <name type="common">Rhodospirillum tenue</name>
    <dbReference type="NCBI Taxonomy" id="1066"/>
    <lineage>
        <taxon>Bacteria</taxon>
        <taxon>Pseudomonadati</taxon>
        <taxon>Pseudomonadota</taxon>
        <taxon>Betaproteobacteria</taxon>
        <taxon>Rhodocyclales</taxon>
        <taxon>Rhodocyclaceae</taxon>
        <taxon>Rhodocyclus</taxon>
    </lineage>
</organism>
<dbReference type="Proteomes" id="UP000480275">
    <property type="component" value="Unassembled WGS sequence"/>
</dbReference>
<name>A0A6L5JY22_RHOTE</name>
<dbReference type="Pfam" id="PF02498">
    <property type="entry name" value="Bro-N"/>
    <property type="match status" value="1"/>
</dbReference>
<evidence type="ECO:0000313" key="3">
    <source>
        <dbReference type="EMBL" id="MQY51941.1"/>
    </source>
</evidence>
<accession>A0A6L5JY22</accession>
<dbReference type="AlphaFoldDB" id="A0A6L5JY22"/>
<sequence>MAQAGEPMLVEALVAEASVERLDVSVLVWFAGLDQEQLHSSRGGPTNIISESGLYKLIMRSDKATAKPFQDFVTKEVLPSIRKTGAYVTGQPRPVVLSAGASVWIEGRNPRNTPRPVLAQPCTQRVAQ</sequence>
<gene>
    <name evidence="3" type="ORF">GHK24_09145</name>
</gene>
<evidence type="ECO:0000313" key="4">
    <source>
        <dbReference type="Proteomes" id="UP000480275"/>
    </source>
</evidence>
<dbReference type="PROSITE" id="PS51750">
    <property type="entry name" value="BRO_N"/>
    <property type="match status" value="1"/>
</dbReference>